<dbReference type="CDD" id="cd00158">
    <property type="entry name" value="RHOD"/>
    <property type="match status" value="1"/>
</dbReference>
<evidence type="ECO:0000259" key="1">
    <source>
        <dbReference type="PROSITE" id="PS50206"/>
    </source>
</evidence>
<protein>
    <recommendedName>
        <fullName evidence="1">Rhodanese domain-containing protein</fullName>
    </recommendedName>
</protein>
<dbReference type="Gene3D" id="3.40.250.10">
    <property type="entry name" value="Rhodanese-like domain"/>
    <property type="match status" value="1"/>
</dbReference>
<feature type="domain" description="Rhodanese" evidence="1">
    <location>
        <begin position="93"/>
        <end position="192"/>
    </location>
</feature>
<evidence type="ECO:0000313" key="3">
    <source>
        <dbReference type="Proteomes" id="UP000326396"/>
    </source>
</evidence>
<dbReference type="AlphaFoldDB" id="A0A5N6MM89"/>
<organism evidence="2 3">
    <name type="scientific">Mikania micrantha</name>
    <name type="common">bitter vine</name>
    <dbReference type="NCBI Taxonomy" id="192012"/>
    <lineage>
        <taxon>Eukaryota</taxon>
        <taxon>Viridiplantae</taxon>
        <taxon>Streptophyta</taxon>
        <taxon>Embryophyta</taxon>
        <taxon>Tracheophyta</taxon>
        <taxon>Spermatophyta</taxon>
        <taxon>Magnoliopsida</taxon>
        <taxon>eudicotyledons</taxon>
        <taxon>Gunneridae</taxon>
        <taxon>Pentapetalae</taxon>
        <taxon>asterids</taxon>
        <taxon>campanulids</taxon>
        <taxon>Asterales</taxon>
        <taxon>Asteraceae</taxon>
        <taxon>Asteroideae</taxon>
        <taxon>Heliantheae alliance</taxon>
        <taxon>Eupatorieae</taxon>
        <taxon>Mikania</taxon>
    </lineage>
</organism>
<dbReference type="Pfam" id="PF00581">
    <property type="entry name" value="Rhodanese"/>
    <property type="match status" value="1"/>
</dbReference>
<dbReference type="InterPro" id="IPR036873">
    <property type="entry name" value="Rhodanese-like_dom_sf"/>
</dbReference>
<dbReference type="PROSITE" id="PS50206">
    <property type="entry name" value="RHODANESE_3"/>
    <property type="match status" value="1"/>
</dbReference>
<dbReference type="PANTHER" id="PTHR45431">
    <property type="entry name" value="RHODANESE-LIKE DOMAIN-CONTAINING PROTEIN 15, CHLOROPLASTIC"/>
    <property type="match status" value="1"/>
</dbReference>
<dbReference type="Proteomes" id="UP000326396">
    <property type="component" value="Linkage Group LG5"/>
</dbReference>
<dbReference type="InterPro" id="IPR052367">
    <property type="entry name" value="Thiosulfate_ST/Rhodanese-like"/>
</dbReference>
<dbReference type="InterPro" id="IPR001763">
    <property type="entry name" value="Rhodanese-like_dom"/>
</dbReference>
<proteinExistence type="predicted"/>
<dbReference type="SUPFAM" id="SSF52821">
    <property type="entry name" value="Rhodanese/Cell cycle control phosphatase"/>
    <property type="match status" value="1"/>
</dbReference>
<dbReference type="SMART" id="SM00450">
    <property type="entry name" value="RHOD"/>
    <property type="match status" value="1"/>
</dbReference>
<accession>A0A5N6MM89</accession>
<gene>
    <name evidence="2" type="ORF">E3N88_29900</name>
</gene>
<dbReference type="PANTHER" id="PTHR45431:SF3">
    <property type="entry name" value="RHODANESE-LIKE DOMAIN-CONTAINING PROTEIN 15, CHLOROPLASTIC"/>
    <property type="match status" value="1"/>
</dbReference>
<comment type="caution">
    <text evidence="2">The sequence shown here is derived from an EMBL/GenBank/DDBJ whole genome shotgun (WGS) entry which is preliminary data.</text>
</comment>
<dbReference type="EMBL" id="SZYD01000015">
    <property type="protein sequence ID" value="KAD3640677.1"/>
    <property type="molecule type" value="Genomic_DNA"/>
</dbReference>
<reference evidence="2 3" key="1">
    <citation type="submission" date="2019-05" db="EMBL/GenBank/DDBJ databases">
        <title>Mikania micrantha, genome provides insights into the molecular mechanism of rapid growth.</title>
        <authorList>
            <person name="Liu B."/>
        </authorList>
    </citation>
    <scope>NUCLEOTIDE SEQUENCE [LARGE SCALE GENOMIC DNA]</scope>
    <source>
        <strain evidence="2">NLD-2019</strain>
        <tissue evidence="2">Leaf</tissue>
    </source>
</reference>
<name>A0A5N6MM89_9ASTR</name>
<sequence length="192" mass="20769">MMMISTTVKHVAIASSISTTPHLSCFPNQRSQLISSCSTTKAQLSDQRSRRIGNGNRSRKLNFSWMATVGENVKPATPVTPTSVPVRVAHELHQAGHRYLDVRTPEEFAAGHAVGAINVPYLFKLGSGMTKNADFVEEVLTHFRKDDEIIVGCQLGKRSLMAATDLLSAGFTGVTDVAGGYAAWNQNGLPIE</sequence>
<keyword evidence="3" id="KW-1185">Reference proteome</keyword>
<dbReference type="OrthoDB" id="566238at2759"/>
<evidence type="ECO:0000313" key="2">
    <source>
        <dbReference type="EMBL" id="KAD3640677.1"/>
    </source>
</evidence>